<dbReference type="SUPFAM" id="SSF54849">
    <property type="entry name" value="GroEL-intermediate domain like"/>
    <property type="match status" value="1"/>
</dbReference>
<evidence type="ECO:0000256" key="9">
    <source>
        <dbReference type="ARBA" id="ARBA00030049"/>
    </source>
</evidence>
<dbReference type="InterPro" id="IPR002194">
    <property type="entry name" value="Chaperonin_TCP-1_CS"/>
</dbReference>
<keyword evidence="8 10" id="KW-0143">Chaperone</keyword>
<dbReference type="STRING" id="1314781.A0A165GF75"/>
<name>A0A165GF75_EXIGL</name>
<evidence type="ECO:0000256" key="5">
    <source>
        <dbReference type="ARBA" id="ARBA00022490"/>
    </source>
</evidence>
<dbReference type="NCBIfam" id="NF041082">
    <property type="entry name" value="thermosome_alpha"/>
    <property type="match status" value="1"/>
</dbReference>
<evidence type="ECO:0000256" key="2">
    <source>
        <dbReference type="ARBA" id="ARBA00008020"/>
    </source>
</evidence>
<organism evidence="11 12">
    <name type="scientific">Exidia glandulosa HHB12029</name>
    <dbReference type="NCBI Taxonomy" id="1314781"/>
    <lineage>
        <taxon>Eukaryota</taxon>
        <taxon>Fungi</taxon>
        <taxon>Dikarya</taxon>
        <taxon>Basidiomycota</taxon>
        <taxon>Agaricomycotina</taxon>
        <taxon>Agaricomycetes</taxon>
        <taxon>Auriculariales</taxon>
        <taxon>Exidiaceae</taxon>
        <taxon>Exidia</taxon>
    </lineage>
</organism>
<dbReference type="Gene3D" id="3.50.7.10">
    <property type="entry name" value="GroEL"/>
    <property type="match status" value="1"/>
</dbReference>
<dbReference type="SUPFAM" id="SSF48592">
    <property type="entry name" value="GroEL equatorial domain-like"/>
    <property type="match status" value="1"/>
</dbReference>
<keyword evidence="6 10" id="KW-0547">Nucleotide-binding</keyword>
<evidence type="ECO:0000256" key="7">
    <source>
        <dbReference type="ARBA" id="ARBA00022840"/>
    </source>
</evidence>
<dbReference type="PANTHER" id="PTHR11353">
    <property type="entry name" value="CHAPERONIN"/>
    <property type="match status" value="1"/>
</dbReference>
<dbReference type="CDD" id="cd03335">
    <property type="entry name" value="TCP1_alpha"/>
    <property type="match status" value="1"/>
</dbReference>
<dbReference type="GO" id="GO:0016887">
    <property type="term" value="F:ATP hydrolysis activity"/>
    <property type="evidence" value="ECO:0007669"/>
    <property type="project" value="InterPro"/>
</dbReference>
<comment type="similarity">
    <text evidence="2 10">Belongs to the TCP-1 chaperonin family.</text>
</comment>
<proteinExistence type="inferred from homology"/>
<keyword evidence="12" id="KW-1185">Reference proteome</keyword>
<dbReference type="FunFam" id="3.50.7.10:FF:000009">
    <property type="entry name" value="T-complex protein 1 subunit alpha"/>
    <property type="match status" value="1"/>
</dbReference>
<evidence type="ECO:0000313" key="11">
    <source>
        <dbReference type="EMBL" id="KZV90432.1"/>
    </source>
</evidence>
<dbReference type="GO" id="GO:0140662">
    <property type="term" value="F:ATP-dependent protein folding chaperone"/>
    <property type="evidence" value="ECO:0007669"/>
    <property type="project" value="InterPro"/>
</dbReference>
<dbReference type="InParanoid" id="A0A165GF75"/>
<keyword evidence="7 10" id="KW-0067">ATP-binding</keyword>
<sequence length="555" mass="59749">MYRNPSAGALLGVTRLNGQDVRDQNVIAAMSIANIVRSSLGPLGLDKMMVDSIGEVTISNDGATILSLLNVENPAGRIFVELSQKQDKEVGDGTTSVVLIAAELLRRANELVKQKIHPTTIITGYRQACREATKFMAEQLSVKIDSLGRDALVNAAKTSMSSKIIADDADIFAPMTVDAMLSVKHQAEGSKSFKYPVKAVNVLKAHGKSARESVYLKGFALNCTVASQAMKTRIINPKIAILDMNLQKARMHLGVQILVDNPDALEEIRKRESEITLERIRKILAAGANVVLTTKGIDDLCLKAFVEAGAMAVRRCKKEDLRRLAKATGATMVTDLTSVDTGEEVFDASNLGTADEVVQERISDDELILIKGTKLVQTSSIILRGANDYMLDEMERAVHDVLSALKQVLESGSVVAGGGAVEVALSIYLENFATTLGSREQLAIAEFASALLVIPKTLAVNAAKDSTDLVAKLRAYHSAAQKAPAGDPKKALMHYGLDLTKGDARDNLRAGILEPTISKVRSLKSAYEAAVSLLRIDDSLQVAPEQKEETDPHGH</sequence>
<dbReference type="Pfam" id="PF00118">
    <property type="entry name" value="Cpn60_TCP1"/>
    <property type="match status" value="1"/>
</dbReference>
<evidence type="ECO:0000256" key="10">
    <source>
        <dbReference type="RuleBase" id="RU004187"/>
    </source>
</evidence>
<evidence type="ECO:0000256" key="6">
    <source>
        <dbReference type="ARBA" id="ARBA00022741"/>
    </source>
</evidence>
<dbReference type="InterPro" id="IPR053374">
    <property type="entry name" value="TCP-1_chaperonin"/>
</dbReference>
<comment type="subcellular location">
    <subcellularLocation>
        <location evidence="1">Cytoplasm</location>
    </subcellularLocation>
</comment>
<dbReference type="NCBIfam" id="NF041083">
    <property type="entry name" value="thermosome_beta"/>
    <property type="match status" value="1"/>
</dbReference>
<dbReference type="PROSITE" id="PS00995">
    <property type="entry name" value="TCP1_3"/>
    <property type="match status" value="1"/>
</dbReference>
<dbReference type="GO" id="GO:0005832">
    <property type="term" value="C:chaperonin-containing T-complex"/>
    <property type="evidence" value="ECO:0007669"/>
    <property type="project" value="UniProtKB-ARBA"/>
</dbReference>
<dbReference type="AlphaFoldDB" id="A0A165GF75"/>
<comment type="subunit">
    <text evidence="3">Heterooligomeric complex of about 850 to 900 kDa that forms two stacked rings, 12 to 16 nm in diameter.</text>
</comment>
<dbReference type="Gene3D" id="3.30.260.10">
    <property type="entry name" value="TCP-1-like chaperonin intermediate domain"/>
    <property type="match status" value="1"/>
</dbReference>
<dbReference type="InterPro" id="IPR027410">
    <property type="entry name" value="TCP-1-like_intermed_sf"/>
</dbReference>
<evidence type="ECO:0000313" key="12">
    <source>
        <dbReference type="Proteomes" id="UP000077266"/>
    </source>
</evidence>
<dbReference type="SUPFAM" id="SSF52029">
    <property type="entry name" value="GroEL apical domain-like"/>
    <property type="match status" value="1"/>
</dbReference>
<dbReference type="GO" id="GO:0005524">
    <property type="term" value="F:ATP binding"/>
    <property type="evidence" value="ECO:0007669"/>
    <property type="project" value="UniProtKB-KW"/>
</dbReference>
<protein>
    <recommendedName>
        <fullName evidence="4">T-complex protein 1 subunit alpha</fullName>
    </recommendedName>
    <alternativeName>
        <fullName evidence="9">CCT-alpha</fullName>
    </alternativeName>
</protein>
<evidence type="ECO:0000256" key="4">
    <source>
        <dbReference type="ARBA" id="ARBA00014424"/>
    </source>
</evidence>
<dbReference type="InterPro" id="IPR054827">
    <property type="entry name" value="thermosome_alpha"/>
</dbReference>
<dbReference type="NCBIfam" id="TIGR02340">
    <property type="entry name" value="chap_CCT_alpha"/>
    <property type="match status" value="1"/>
</dbReference>
<dbReference type="InterPro" id="IPR017998">
    <property type="entry name" value="Chaperone_TCP-1"/>
</dbReference>
<dbReference type="InterPro" id="IPR027409">
    <property type="entry name" value="GroEL-like_apical_dom_sf"/>
</dbReference>
<dbReference type="PRINTS" id="PR00304">
    <property type="entry name" value="TCOMPLEXTCP1"/>
</dbReference>
<dbReference type="InterPro" id="IPR012715">
    <property type="entry name" value="Chap_CCT_alpha"/>
</dbReference>
<reference evidence="11 12" key="1">
    <citation type="journal article" date="2016" name="Mol. Biol. Evol.">
        <title>Comparative Genomics of Early-Diverging Mushroom-Forming Fungi Provides Insights into the Origins of Lignocellulose Decay Capabilities.</title>
        <authorList>
            <person name="Nagy L.G."/>
            <person name="Riley R."/>
            <person name="Tritt A."/>
            <person name="Adam C."/>
            <person name="Daum C."/>
            <person name="Floudas D."/>
            <person name="Sun H."/>
            <person name="Yadav J.S."/>
            <person name="Pangilinan J."/>
            <person name="Larsson K.H."/>
            <person name="Matsuura K."/>
            <person name="Barry K."/>
            <person name="Labutti K."/>
            <person name="Kuo R."/>
            <person name="Ohm R.A."/>
            <person name="Bhattacharya S.S."/>
            <person name="Shirouzu T."/>
            <person name="Yoshinaga Y."/>
            <person name="Martin F.M."/>
            <person name="Grigoriev I.V."/>
            <person name="Hibbett D.S."/>
        </authorList>
    </citation>
    <scope>NUCLEOTIDE SEQUENCE [LARGE SCALE GENOMIC DNA]</scope>
    <source>
        <strain evidence="11 12">HHB12029</strain>
    </source>
</reference>
<evidence type="ECO:0000256" key="8">
    <source>
        <dbReference type="ARBA" id="ARBA00023186"/>
    </source>
</evidence>
<dbReference type="EMBL" id="KV426049">
    <property type="protein sequence ID" value="KZV90432.1"/>
    <property type="molecule type" value="Genomic_DNA"/>
</dbReference>
<evidence type="ECO:0000256" key="3">
    <source>
        <dbReference type="ARBA" id="ARBA00011531"/>
    </source>
</evidence>
<dbReference type="Proteomes" id="UP000077266">
    <property type="component" value="Unassembled WGS sequence"/>
</dbReference>
<keyword evidence="5" id="KW-0963">Cytoplasm</keyword>
<dbReference type="InterPro" id="IPR002423">
    <property type="entry name" value="Cpn60/GroEL/TCP-1"/>
</dbReference>
<dbReference type="GO" id="GO:0051082">
    <property type="term" value="F:unfolded protein binding"/>
    <property type="evidence" value="ECO:0007669"/>
    <property type="project" value="InterPro"/>
</dbReference>
<dbReference type="FunCoup" id="A0A165GF75">
    <property type="interactions" value="901"/>
</dbReference>
<dbReference type="PROSITE" id="PS00750">
    <property type="entry name" value="TCP1_1"/>
    <property type="match status" value="1"/>
</dbReference>
<evidence type="ECO:0000256" key="1">
    <source>
        <dbReference type="ARBA" id="ARBA00004496"/>
    </source>
</evidence>
<dbReference type="InterPro" id="IPR027413">
    <property type="entry name" value="GROEL-like_equatorial_sf"/>
</dbReference>
<dbReference type="OrthoDB" id="10248520at2759"/>
<gene>
    <name evidence="11" type="ORF">EXIGLDRAFT_649323</name>
</gene>
<dbReference type="PROSITE" id="PS00751">
    <property type="entry name" value="TCP1_2"/>
    <property type="match status" value="1"/>
</dbReference>
<dbReference type="Gene3D" id="1.10.560.10">
    <property type="entry name" value="GroEL-like equatorial domain"/>
    <property type="match status" value="1"/>
</dbReference>
<accession>A0A165GF75</accession>